<protein>
    <submittedName>
        <fullName evidence="4">DUF4974 domain-containing protein</fullName>
    </submittedName>
</protein>
<evidence type="ECO:0000259" key="2">
    <source>
        <dbReference type="Pfam" id="PF04773"/>
    </source>
</evidence>
<dbReference type="EMBL" id="CP046401">
    <property type="protein sequence ID" value="QGY43498.1"/>
    <property type="molecule type" value="Genomic_DNA"/>
</dbReference>
<reference evidence="4 5" key="1">
    <citation type="submission" date="2019-11" db="EMBL/GenBank/DDBJ databases">
        <authorList>
            <person name="Zheng R.K."/>
            <person name="Sun C.M."/>
        </authorList>
    </citation>
    <scope>NUCLEOTIDE SEQUENCE [LARGE SCALE GENOMIC DNA]</scope>
    <source>
        <strain evidence="4 5">WC007</strain>
    </source>
</reference>
<dbReference type="KEGG" id="mcos:GM418_07445"/>
<feature type="domain" description="Protein FecR C-terminal" evidence="3">
    <location>
        <begin position="262"/>
        <end position="330"/>
    </location>
</feature>
<dbReference type="PANTHER" id="PTHR30273">
    <property type="entry name" value="PERIPLASMIC SIGNAL SENSOR AND SIGMA FACTOR ACTIVATOR FECR-RELATED"/>
    <property type="match status" value="1"/>
</dbReference>
<evidence type="ECO:0000259" key="3">
    <source>
        <dbReference type="Pfam" id="PF16344"/>
    </source>
</evidence>
<feature type="domain" description="FecR protein" evidence="2">
    <location>
        <begin position="125"/>
        <end position="215"/>
    </location>
</feature>
<keyword evidence="5" id="KW-1185">Reference proteome</keyword>
<dbReference type="PANTHER" id="PTHR30273:SF2">
    <property type="entry name" value="PROTEIN FECR"/>
    <property type="match status" value="1"/>
</dbReference>
<sequence length="337" mass="38806">MDTKKSIKATIIAHLNGSLREEELKKLNDWVAQSEENTKYYARVKDLWEASQPNISQIAETEKEWSKFLLNIGKGHRENMFSLLSNWQIVYRFAAILVIGLVVGVLVTKLNSKHEPGYLTSIAPAGSVSQMILADSTLVYLNAGSELRYSPETNNKKREVYLTGEAWFQVEKNKQKPFIVHTQYYDVQVTGTQFNVKSYPSDPEVTTTLEEGQVEIGSSENFKLTKNISLQPGEQIVLNKKSKKLFVQNVDTQLFTSWKNNKLIFLNMNLKELIILLERRYGVDIEVFDDDILTYHYSGTIKNESILDIMQIIQHTLPIEFKIENQKIIIHKNKQEE</sequence>
<keyword evidence="1" id="KW-1133">Transmembrane helix</keyword>
<gene>
    <name evidence="4" type="ORF">GM418_07445</name>
</gene>
<dbReference type="Pfam" id="PF04773">
    <property type="entry name" value="FecR"/>
    <property type="match status" value="1"/>
</dbReference>
<dbReference type="Pfam" id="PF16344">
    <property type="entry name" value="FecR_C"/>
    <property type="match status" value="1"/>
</dbReference>
<accession>A0A6I6JR01</accession>
<evidence type="ECO:0000313" key="5">
    <source>
        <dbReference type="Proteomes" id="UP000428260"/>
    </source>
</evidence>
<dbReference type="Gene3D" id="2.60.120.1440">
    <property type="match status" value="1"/>
</dbReference>
<dbReference type="InterPro" id="IPR006860">
    <property type="entry name" value="FecR"/>
</dbReference>
<proteinExistence type="predicted"/>
<keyword evidence="1" id="KW-0472">Membrane</keyword>
<dbReference type="PIRSF" id="PIRSF018266">
    <property type="entry name" value="FecR"/>
    <property type="match status" value="1"/>
</dbReference>
<dbReference type="GO" id="GO:0016989">
    <property type="term" value="F:sigma factor antagonist activity"/>
    <property type="evidence" value="ECO:0007669"/>
    <property type="project" value="TreeGrafter"/>
</dbReference>
<dbReference type="AlphaFoldDB" id="A0A6I6JR01"/>
<dbReference type="RefSeq" id="WP_158864686.1">
    <property type="nucleotide sequence ID" value="NZ_CP046401.1"/>
</dbReference>
<dbReference type="InterPro" id="IPR012373">
    <property type="entry name" value="Ferrdict_sens_TM"/>
</dbReference>
<evidence type="ECO:0000313" key="4">
    <source>
        <dbReference type="EMBL" id="QGY43498.1"/>
    </source>
</evidence>
<evidence type="ECO:0000256" key="1">
    <source>
        <dbReference type="SAM" id="Phobius"/>
    </source>
</evidence>
<name>A0A6I6JR01_9BACT</name>
<feature type="transmembrane region" description="Helical" evidence="1">
    <location>
        <begin position="89"/>
        <end position="108"/>
    </location>
</feature>
<dbReference type="InterPro" id="IPR032508">
    <property type="entry name" value="FecR_C"/>
</dbReference>
<dbReference type="FunFam" id="2.60.120.1440:FF:000001">
    <property type="entry name" value="Putative anti-sigma factor"/>
    <property type="match status" value="1"/>
</dbReference>
<organism evidence="4 5">
    <name type="scientific">Maribellus comscasis</name>
    <dbReference type="NCBI Taxonomy" id="2681766"/>
    <lineage>
        <taxon>Bacteria</taxon>
        <taxon>Pseudomonadati</taxon>
        <taxon>Bacteroidota</taxon>
        <taxon>Bacteroidia</taxon>
        <taxon>Marinilabiliales</taxon>
        <taxon>Prolixibacteraceae</taxon>
        <taxon>Maribellus</taxon>
    </lineage>
</organism>
<keyword evidence="1" id="KW-0812">Transmembrane</keyword>
<dbReference type="Gene3D" id="3.55.50.30">
    <property type="match status" value="1"/>
</dbReference>
<dbReference type="Proteomes" id="UP000428260">
    <property type="component" value="Chromosome"/>
</dbReference>